<organism evidence="3 4">
    <name type="scientific">Nocardia higoensis</name>
    <dbReference type="NCBI Taxonomy" id="228599"/>
    <lineage>
        <taxon>Bacteria</taxon>
        <taxon>Bacillati</taxon>
        <taxon>Actinomycetota</taxon>
        <taxon>Actinomycetes</taxon>
        <taxon>Mycobacteriales</taxon>
        <taxon>Nocardiaceae</taxon>
        <taxon>Nocardia</taxon>
    </lineage>
</organism>
<protein>
    <submittedName>
        <fullName evidence="3">Uncharacterized protein</fullName>
    </submittedName>
</protein>
<dbReference type="Proteomes" id="UP000707731">
    <property type="component" value="Unassembled WGS sequence"/>
</dbReference>
<evidence type="ECO:0000313" key="3">
    <source>
        <dbReference type="EMBL" id="MBF6356381.1"/>
    </source>
</evidence>
<evidence type="ECO:0000256" key="1">
    <source>
        <dbReference type="SAM" id="Phobius"/>
    </source>
</evidence>
<keyword evidence="4" id="KW-1185">Reference proteome</keyword>
<keyword evidence="1" id="KW-0812">Transmembrane</keyword>
<evidence type="ECO:0000256" key="2">
    <source>
        <dbReference type="SAM" id="SignalP"/>
    </source>
</evidence>
<comment type="caution">
    <text evidence="3">The sequence shown here is derived from an EMBL/GenBank/DDBJ whole genome shotgun (WGS) entry which is preliminary data.</text>
</comment>
<name>A0ABS0DD66_9NOCA</name>
<keyword evidence="1" id="KW-1133">Transmembrane helix</keyword>
<accession>A0ABS0DD66</accession>
<keyword evidence="1" id="KW-0472">Membrane</keyword>
<evidence type="ECO:0000313" key="4">
    <source>
        <dbReference type="Proteomes" id="UP000707731"/>
    </source>
</evidence>
<feature type="transmembrane region" description="Helical" evidence="1">
    <location>
        <begin position="71"/>
        <end position="91"/>
    </location>
</feature>
<gene>
    <name evidence="3" type="ORF">IU449_17830</name>
</gene>
<sequence length="113" mass="10954">MRTTVRLAVATLAGATLISATAGTTGIAAAEPPALTSVGTLEPAPSTGSATIDGGSTGLYSGSTGLATGNIVYALLGVGSIPLLMLFGAICDMSTLSAADNPCVSQRTPVNGR</sequence>
<dbReference type="EMBL" id="JADLQN010000002">
    <property type="protein sequence ID" value="MBF6356381.1"/>
    <property type="molecule type" value="Genomic_DNA"/>
</dbReference>
<feature type="signal peptide" evidence="2">
    <location>
        <begin position="1"/>
        <end position="22"/>
    </location>
</feature>
<proteinExistence type="predicted"/>
<feature type="chain" id="PRO_5046737130" evidence="2">
    <location>
        <begin position="23"/>
        <end position="113"/>
    </location>
</feature>
<dbReference type="RefSeq" id="WP_195003164.1">
    <property type="nucleotide sequence ID" value="NZ_JADLQN010000002.1"/>
</dbReference>
<keyword evidence="2" id="KW-0732">Signal</keyword>
<reference evidence="3 4" key="1">
    <citation type="submission" date="2020-10" db="EMBL/GenBank/DDBJ databases">
        <title>Identification of Nocardia species via Next-generation sequencing and recognition of intraspecies genetic diversity.</title>
        <authorList>
            <person name="Li P."/>
            <person name="Li P."/>
            <person name="Lu B."/>
        </authorList>
    </citation>
    <scope>NUCLEOTIDE SEQUENCE [LARGE SCALE GENOMIC DNA]</scope>
    <source>
        <strain evidence="3 4">BJ06-0143</strain>
    </source>
</reference>